<protein>
    <submittedName>
        <fullName evidence="2">Uncharacterized protein</fullName>
    </submittedName>
</protein>
<keyword evidence="1" id="KW-0472">Membrane</keyword>
<proteinExistence type="predicted"/>
<dbReference type="AlphaFoldDB" id="A0A8A4TW97"/>
<organism evidence="2 3">
    <name type="scientific">Sulfidibacter corallicola</name>
    <dbReference type="NCBI Taxonomy" id="2818388"/>
    <lineage>
        <taxon>Bacteria</taxon>
        <taxon>Pseudomonadati</taxon>
        <taxon>Acidobacteriota</taxon>
        <taxon>Holophagae</taxon>
        <taxon>Acanthopleuribacterales</taxon>
        <taxon>Acanthopleuribacteraceae</taxon>
        <taxon>Sulfidibacter</taxon>
    </lineage>
</organism>
<reference evidence="2" key="1">
    <citation type="submission" date="2021-03" db="EMBL/GenBank/DDBJ databases">
        <title>Acanthopleuribacteraceae sp. M133.</title>
        <authorList>
            <person name="Wang G."/>
        </authorList>
    </citation>
    <scope>NUCLEOTIDE SEQUENCE</scope>
    <source>
        <strain evidence="2">M133</strain>
    </source>
</reference>
<dbReference type="KEGG" id="scor:J3U87_17375"/>
<sequence>MSQKIDQLKNFKNKDSQQVAEFLREGLLRIEKGMNPLLESPPYLIVQAPKKGRRLQIHDITDPDYAEAAPMPEETAFWKRKHDEAREELFKIQVKAERENRSGFSRKIAIALVAIFFITTAGTAEFIRRGVFDVRKNKGTKAALSLAESNKSPSPRQEYEQAFLLFFDNRRNEAKSLAWHALKTGNPEVRALCYHLLGMIFWDEGNRELGHKYFYSALDYDGLTDLQRAGILISLGRRLRDQDLLAEAVSMIDEENPGYWKIQAGHARAQVDLSTDAETGYQWALLGAEACRKTGDKRKLAWFLKDISTWEAILSIAPSFSSMEAQQIAVEMQDSRLWHFTLIPEALIAKQNGDDIRYSWIIGTLDAYLARHPNSMLQANTEYVKEWSP</sequence>
<dbReference type="RefSeq" id="WP_237384317.1">
    <property type="nucleotide sequence ID" value="NZ_CP071793.1"/>
</dbReference>
<name>A0A8A4TW97_SULCO</name>
<keyword evidence="3" id="KW-1185">Reference proteome</keyword>
<keyword evidence="1" id="KW-0812">Transmembrane</keyword>
<feature type="transmembrane region" description="Helical" evidence="1">
    <location>
        <begin position="108"/>
        <end position="127"/>
    </location>
</feature>
<gene>
    <name evidence="2" type="ORF">J3U87_17375</name>
</gene>
<keyword evidence="1" id="KW-1133">Transmembrane helix</keyword>
<dbReference type="EMBL" id="CP071793">
    <property type="protein sequence ID" value="QTD54219.1"/>
    <property type="molecule type" value="Genomic_DNA"/>
</dbReference>
<evidence type="ECO:0000256" key="1">
    <source>
        <dbReference type="SAM" id="Phobius"/>
    </source>
</evidence>
<accession>A0A8A4TW97</accession>
<evidence type="ECO:0000313" key="2">
    <source>
        <dbReference type="EMBL" id="QTD54219.1"/>
    </source>
</evidence>
<evidence type="ECO:0000313" key="3">
    <source>
        <dbReference type="Proteomes" id="UP000663929"/>
    </source>
</evidence>
<dbReference type="Proteomes" id="UP000663929">
    <property type="component" value="Chromosome"/>
</dbReference>